<dbReference type="EMBL" id="JAUJYO010000009">
    <property type="protein sequence ID" value="KAK1309100.1"/>
    <property type="molecule type" value="Genomic_DNA"/>
</dbReference>
<gene>
    <name evidence="2" type="ORF">QJS10_CPA09g00316</name>
</gene>
<protein>
    <submittedName>
        <fullName evidence="2">Uncharacterized protein</fullName>
    </submittedName>
</protein>
<comment type="caution">
    <text evidence="2">The sequence shown here is derived from an EMBL/GenBank/DDBJ whole genome shotgun (WGS) entry which is preliminary data.</text>
</comment>
<dbReference type="AlphaFoldDB" id="A0AAV9E6K7"/>
<evidence type="ECO:0000256" key="1">
    <source>
        <dbReference type="SAM" id="Phobius"/>
    </source>
</evidence>
<reference evidence="2" key="2">
    <citation type="submission" date="2023-06" db="EMBL/GenBank/DDBJ databases">
        <authorList>
            <person name="Ma L."/>
            <person name="Liu K.-W."/>
            <person name="Li Z."/>
            <person name="Hsiao Y.-Y."/>
            <person name="Qi Y."/>
            <person name="Fu T."/>
            <person name="Tang G."/>
            <person name="Zhang D."/>
            <person name="Sun W.-H."/>
            <person name="Liu D.-K."/>
            <person name="Li Y."/>
            <person name="Chen G.-Z."/>
            <person name="Liu X.-D."/>
            <person name="Liao X.-Y."/>
            <person name="Jiang Y.-T."/>
            <person name="Yu X."/>
            <person name="Hao Y."/>
            <person name="Huang J."/>
            <person name="Zhao X.-W."/>
            <person name="Ke S."/>
            <person name="Chen Y.-Y."/>
            <person name="Wu W.-L."/>
            <person name="Hsu J.-L."/>
            <person name="Lin Y.-F."/>
            <person name="Huang M.-D."/>
            <person name="Li C.-Y."/>
            <person name="Huang L."/>
            <person name="Wang Z.-W."/>
            <person name="Zhao X."/>
            <person name="Zhong W.-Y."/>
            <person name="Peng D.-H."/>
            <person name="Ahmad S."/>
            <person name="Lan S."/>
            <person name="Zhang J.-S."/>
            <person name="Tsai W.-C."/>
            <person name="Van De Peer Y."/>
            <person name="Liu Z.-J."/>
        </authorList>
    </citation>
    <scope>NUCLEOTIDE SEQUENCE</scope>
    <source>
        <strain evidence="2">CP</strain>
        <tissue evidence="2">Leaves</tissue>
    </source>
</reference>
<feature type="transmembrane region" description="Helical" evidence="1">
    <location>
        <begin position="39"/>
        <end position="59"/>
    </location>
</feature>
<name>A0AAV9E6K7_ACOCL</name>
<dbReference type="Proteomes" id="UP001180020">
    <property type="component" value="Unassembled WGS sequence"/>
</dbReference>
<accession>A0AAV9E6K7</accession>
<evidence type="ECO:0000313" key="2">
    <source>
        <dbReference type="EMBL" id="KAK1309100.1"/>
    </source>
</evidence>
<evidence type="ECO:0000313" key="3">
    <source>
        <dbReference type="Proteomes" id="UP001180020"/>
    </source>
</evidence>
<keyword evidence="1" id="KW-1133">Transmembrane helix</keyword>
<keyword evidence="3" id="KW-1185">Reference proteome</keyword>
<keyword evidence="1" id="KW-0472">Membrane</keyword>
<proteinExistence type="predicted"/>
<organism evidence="2 3">
    <name type="scientific">Acorus calamus</name>
    <name type="common">Sweet flag</name>
    <dbReference type="NCBI Taxonomy" id="4465"/>
    <lineage>
        <taxon>Eukaryota</taxon>
        <taxon>Viridiplantae</taxon>
        <taxon>Streptophyta</taxon>
        <taxon>Embryophyta</taxon>
        <taxon>Tracheophyta</taxon>
        <taxon>Spermatophyta</taxon>
        <taxon>Magnoliopsida</taxon>
        <taxon>Liliopsida</taxon>
        <taxon>Acoraceae</taxon>
        <taxon>Acorus</taxon>
    </lineage>
</organism>
<sequence length="69" mass="8104">MFEFLYNNLMSPIHHQSRRASSVVCLNEMRISSSAMRPFLLFMIFMVLYVPCMIRIVLYDNNSSFCTSV</sequence>
<keyword evidence="1" id="KW-0812">Transmembrane</keyword>
<reference evidence="2" key="1">
    <citation type="journal article" date="2023" name="Nat. Commun.">
        <title>Diploid and tetraploid genomes of Acorus and the evolution of monocots.</title>
        <authorList>
            <person name="Ma L."/>
            <person name="Liu K.W."/>
            <person name="Li Z."/>
            <person name="Hsiao Y.Y."/>
            <person name="Qi Y."/>
            <person name="Fu T."/>
            <person name="Tang G.D."/>
            <person name="Zhang D."/>
            <person name="Sun W.H."/>
            <person name="Liu D.K."/>
            <person name="Li Y."/>
            <person name="Chen G.Z."/>
            <person name="Liu X.D."/>
            <person name="Liao X.Y."/>
            <person name="Jiang Y.T."/>
            <person name="Yu X."/>
            <person name="Hao Y."/>
            <person name="Huang J."/>
            <person name="Zhao X.W."/>
            <person name="Ke S."/>
            <person name="Chen Y.Y."/>
            <person name="Wu W.L."/>
            <person name="Hsu J.L."/>
            <person name="Lin Y.F."/>
            <person name="Huang M.D."/>
            <person name="Li C.Y."/>
            <person name="Huang L."/>
            <person name="Wang Z.W."/>
            <person name="Zhao X."/>
            <person name="Zhong W.Y."/>
            <person name="Peng D.H."/>
            <person name="Ahmad S."/>
            <person name="Lan S."/>
            <person name="Zhang J.S."/>
            <person name="Tsai W.C."/>
            <person name="Van de Peer Y."/>
            <person name="Liu Z.J."/>
        </authorList>
    </citation>
    <scope>NUCLEOTIDE SEQUENCE</scope>
    <source>
        <strain evidence="2">CP</strain>
    </source>
</reference>